<comment type="pathway">
    <text evidence="2">Cell wall biogenesis; lipoteichoic acid biosynthesis.</text>
</comment>
<dbReference type="GO" id="GO:0046872">
    <property type="term" value="F:metal ion binding"/>
    <property type="evidence" value="ECO:0007669"/>
    <property type="project" value="UniProtKB-KW"/>
</dbReference>
<evidence type="ECO:0000256" key="9">
    <source>
        <dbReference type="PIRSR" id="PIRSR005091-3"/>
    </source>
</evidence>
<dbReference type="CDD" id="cd16015">
    <property type="entry name" value="LTA_synthase"/>
    <property type="match status" value="1"/>
</dbReference>
<feature type="transmembrane region" description="Helical" evidence="10">
    <location>
        <begin position="168"/>
        <end position="189"/>
    </location>
</feature>
<evidence type="ECO:0000256" key="8">
    <source>
        <dbReference type="PIRSR" id="PIRSR005091-1"/>
    </source>
</evidence>
<evidence type="ECO:0000259" key="11">
    <source>
        <dbReference type="Pfam" id="PF00884"/>
    </source>
</evidence>
<keyword evidence="9" id="KW-0479">Metal-binding</keyword>
<comment type="similarity">
    <text evidence="3">Belongs to the LTA synthase family.</text>
</comment>
<proteinExistence type="inferred from homology"/>
<feature type="domain" description="Sulfatase N-terminal" evidence="11">
    <location>
        <begin position="267"/>
        <end position="547"/>
    </location>
</feature>
<evidence type="ECO:0000256" key="6">
    <source>
        <dbReference type="ARBA" id="ARBA00022989"/>
    </source>
</evidence>
<protein>
    <submittedName>
        <fullName evidence="12">Sulfatase family protein</fullName>
    </submittedName>
</protein>
<evidence type="ECO:0000256" key="10">
    <source>
        <dbReference type="SAM" id="Phobius"/>
    </source>
</evidence>
<keyword evidence="9" id="KW-0464">Manganese</keyword>
<sequence>MKNKSIKDICLNKYFLLIVTTMILFIKSLLFMSILNSYDIKSFSTNFIGDAKVSWQWIIFKLFIYILFALILSSVILLFKEKGRIIYLTVIDLLVSGIFILDLMYYRVYNTFLSIRHVYDPELFNPLSRNLFNINTIDGVLLIDLIVIIPICILFISKHKNKETKRGFISFGILFVLTLTSLRFANYLIDIKDVSHGQIKLFNLSWVNKETMNNLGPLGYHEYDSIVYSSDFTKFLSPLRKKEINEWINYNKENLPDNEFKGILKDKNLIFIQWDSLENIVVNKSINNQEITPELNKLLDNSIYFNNIYVQNKSGGTSDSELMINTGLLPLEKESYFLHYPNKTRYALPKILNESGYTTISARAESNGIWNWVENNKKFGNEIIWDNNNFIIDDVIGQGLSDKSFFEQIYKKIYDIESPYSIFLNTLSSRAPFNIPIEERNLKLPNELENTILGNYLNTINYTDKQIGNFITKLQEDNKLNDTVIIIYGSHSSLNKDYDLSSYNFQEFNTTELKVPVLIYNPNFSKQIIDKVGGLSDIFPTICYMLGINKEEFEGKTLGRVLVNTDKDATITYNNDLVGIIENEEQEINLENAYSISNDIIKGNFFH</sequence>
<name>B1V6L8_CLOPF</name>
<dbReference type="Gene3D" id="3.40.720.10">
    <property type="entry name" value="Alkaline Phosphatase, subunit A"/>
    <property type="match status" value="1"/>
</dbReference>
<feature type="binding site" evidence="9">
    <location>
        <position position="317"/>
    </location>
    <ligand>
        <name>Mn(2+)</name>
        <dbReference type="ChEBI" id="CHEBI:29035"/>
    </ligand>
</feature>
<comment type="caution">
    <text evidence="12">The sequence shown here is derived from an EMBL/GenBank/DDBJ whole genome shotgun (WGS) entry which is preliminary data.</text>
</comment>
<evidence type="ECO:0000256" key="1">
    <source>
        <dbReference type="ARBA" id="ARBA00004651"/>
    </source>
</evidence>
<feature type="active site" evidence="8">
    <location>
        <position position="317"/>
    </location>
</feature>
<dbReference type="SUPFAM" id="SSF53649">
    <property type="entry name" value="Alkaline phosphatase-like"/>
    <property type="match status" value="1"/>
</dbReference>
<dbReference type="AlphaFoldDB" id="B1V6L8"/>
<comment type="subcellular location">
    <subcellularLocation>
        <location evidence="1">Cell membrane</location>
        <topology evidence="1">Multi-pass membrane protein</topology>
    </subcellularLocation>
</comment>
<dbReference type="PANTHER" id="PTHR47371:SF3">
    <property type="entry name" value="PHOSPHOGLYCEROL TRANSFERASE I"/>
    <property type="match status" value="1"/>
</dbReference>
<evidence type="ECO:0000256" key="4">
    <source>
        <dbReference type="ARBA" id="ARBA00022475"/>
    </source>
</evidence>
<evidence type="ECO:0000256" key="2">
    <source>
        <dbReference type="ARBA" id="ARBA00004936"/>
    </source>
</evidence>
<dbReference type="Pfam" id="PF00884">
    <property type="entry name" value="Sulfatase"/>
    <property type="match status" value="1"/>
</dbReference>
<feature type="binding site" evidence="9">
    <location>
        <position position="491"/>
    </location>
    <ligand>
        <name>Mn(2+)</name>
        <dbReference type="ChEBI" id="CHEBI:29035"/>
    </ligand>
</feature>
<dbReference type="EMBL" id="ABOO01000048">
    <property type="protein sequence ID" value="EDT70535.1"/>
    <property type="molecule type" value="Genomic_DNA"/>
</dbReference>
<keyword evidence="4" id="KW-1003">Cell membrane</keyword>
<keyword evidence="5 10" id="KW-0812">Transmembrane</keyword>
<dbReference type="Proteomes" id="UP000003188">
    <property type="component" value="Unassembled WGS sequence"/>
</dbReference>
<accession>B1V6L8</accession>
<keyword evidence="7 10" id="KW-0472">Membrane</keyword>
<evidence type="ECO:0000256" key="3">
    <source>
        <dbReference type="ARBA" id="ARBA00009983"/>
    </source>
</evidence>
<dbReference type="RefSeq" id="WP_003476093.1">
    <property type="nucleotide sequence ID" value="NZ_ABOO01000048.1"/>
</dbReference>
<dbReference type="InterPro" id="IPR050448">
    <property type="entry name" value="OpgB/LTA_synthase_biosynth"/>
</dbReference>
<feature type="transmembrane region" description="Helical" evidence="10">
    <location>
        <begin position="14"/>
        <end position="35"/>
    </location>
</feature>
<dbReference type="GO" id="GO:0005886">
    <property type="term" value="C:plasma membrane"/>
    <property type="evidence" value="ECO:0007669"/>
    <property type="project" value="UniProtKB-SubCell"/>
</dbReference>
<evidence type="ECO:0000256" key="5">
    <source>
        <dbReference type="ARBA" id="ARBA00022692"/>
    </source>
</evidence>
<dbReference type="InterPro" id="IPR017850">
    <property type="entry name" value="Alkaline_phosphatase_core_sf"/>
</dbReference>
<dbReference type="Gene3D" id="3.30.1120.170">
    <property type="match status" value="1"/>
</dbReference>
<gene>
    <name evidence="12" type="ORF">CJD_A0529</name>
</gene>
<dbReference type="PANTHER" id="PTHR47371">
    <property type="entry name" value="LIPOTEICHOIC ACID SYNTHASE"/>
    <property type="match status" value="1"/>
</dbReference>
<dbReference type="InterPro" id="IPR012160">
    <property type="entry name" value="LtaS-like"/>
</dbReference>
<feature type="transmembrane region" description="Helical" evidence="10">
    <location>
        <begin position="55"/>
        <end position="78"/>
    </location>
</feature>
<evidence type="ECO:0000313" key="12">
    <source>
        <dbReference type="EMBL" id="EDT70535.1"/>
    </source>
</evidence>
<organism evidence="12 13">
    <name type="scientific">Clostridium perfringens D str. JGS1721</name>
    <dbReference type="NCBI Taxonomy" id="488537"/>
    <lineage>
        <taxon>Bacteria</taxon>
        <taxon>Bacillati</taxon>
        <taxon>Bacillota</taxon>
        <taxon>Clostridia</taxon>
        <taxon>Eubacteriales</taxon>
        <taxon>Clostridiaceae</taxon>
        <taxon>Clostridium</taxon>
    </lineage>
</organism>
<keyword evidence="6 10" id="KW-1133">Transmembrane helix</keyword>
<dbReference type="PIRSF" id="PIRSF005091">
    <property type="entry name" value="Mmb_sulf_HI1246"/>
    <property type="match status" value="1"/>
</dbReference>
<evidence type="ECO:0000313" key="13">
    <source>
        <dbReference type="Proteomes" id="UP000003188"/>
    </source>
</evidence>
<reference evidence="12 13" key="1">
    <citation type="submission" date="2008-03" db="EMBL/GenBank/DDBJ databases">
        <authorList>
            <person name="Paulsen I."/>
            <person name="Sebastian Y."/>
        </authorList>
    </citation>
    <scope>NUCLEOTIDE SEQUENCE [LARGE SCALE GENOMIC DNA]</scope>
    <source>
        <strain evidence="13">D str. JGS1721</strain>
    </source>
</reference>
<feature type="transmembrane region" description="Helical" evidence="10">
    <location>
        <begin position="85"/>
        <end position="106"/>
    </location>
</feature>
<dbReference type="InterPro" id="IPR000917">
    <property type="entry name" value="Sulfatase_N"/>
</dbReference>
<evidence type="ECO:0000256" key="7">
    <source>
        <dbReference type="ARBA" id="ARBA00023136"/>
    </source>
</evidence>
<feature type="transmembrane region" description="Helical" evidence="10">
    <location>
        <begin position="131"/>
        <end position="156"/>
    </location>
</feature>